<accession>A0AAE1BXT8</accession>
<keyword evidence="3" id="KW-1185">Reference proteome</keyword>
<feature type="compositionally biased region" description="Gly residues" evidence="1">
    <location>
        <begin position="81"/>
        <end position="92"/>
    </location>
</feature>
<evidence type="ECO:0000313" key="2">
    <source>
        <dbReference type="EMBL" id="KAK3857289.1"/>
    </source>
</evidence>
<feature type="region of interest" description="Disordered" evidence="1">
    <location>
        <begin position="73"/>
        <end position="141"/>
    </location>
</feature>
<organism evidence="2 3">
    <name type="scientific">Petrolisthes cinctipes</name>
    <name type="common">Flat porcelain crab</name>
    <dbReference type="NCBI Taxonomy" id="88211"/>
    <lineage>
        <taxon>Eukaryota</taxon>
        <taxon>Metazoa</taxon>
        <taxon>Ecdysozoa</taxon>
        <taxon>Arthropoda</taxon>
        <taxon>Crustacea</taxon>
        <taxon>Multicrustacea</taxon>
        <taxon>Malacostraca</taxon>
        <taxon>Eumalacostraca</taxon>
        <taxon>Eucarida</taxon>
        <taxon>Decapoda</taxon>
        <taxon>Pleocyemata</taxon>
        <taxon>Anomura</taxon>
        <taxon>Galatheoidea</taxon>
        <taxon>Porcellanidae</taxon>
        <taxon>Petrolisthes</taxon>
    </lineage>
</organism>
<evidence type="ECO:0000256" key="1">
    <source>
        <dbReference type="SAM" id="MobiDB-lite"/>
    </source>
</evidence>
<gene>
    <name evidence="2" type="ORF">Pcinc_036450</name>
</gene>
<name>A0AAE1BXT8_PETCI</name>
<comment type="caution">
    <text evidence="2">The sequence shown here is derived from an EMBL/GenBank/DDBJ whole genome shotgun (WGS) entry which is preliminary data.</text>
</comment>
<dbReference type="EMBL" id="JAWQEG010005641">
    <property type="protein sequence ID" value="KAK3857289.1"/>
    <property type="molecule type" value="Genomic_DNA"/>
</dbReference>
<feature type="compositionally biased region" description="Low complexity" evidence="1">
    <location>
        <begin position="111"/>
        <end position="141"/>
    </location>
</feature>
<protein>
    <submittedName>
        <fullName evidence="2">Uncharacterized protein</fullName>
    </submittedName>
</protein>
<dbReference type="AlphaFoldDB" id="A0AAE1BXT8"/>
<sequence length="141" mass="15232">MPDTFTKFSKLFVRSYTSTSTRERSQKVPRWSLRKEGTAYAKRRTENASWLILNRIGILLLIRDTRVIGGRGCEESHCSRGGVGQDKPGAGGQHEPHLRANTRAVPQAALRASGHISSSSSSSGVAGQRRGGAAASSLLRV</sequence>
<dbReference type="Proteomes" id="UP001286313">
    <property type="component" value="Unassembled WGS sequence"/>
</dbReference>
<evidence type="ECO:0000313" key="3">
    <source>
        <dbReference type="Proteomes" id="UP001286313"/>
    </source>
</evidence>
<proteinExistence type="predicted"/>
<reference evidence="2" key="1">
    <citation type="submission" date="2023-10" db="EMBL/GenBank/DDBJ databases">
        <title>Genome assemblies of two species of porcelain crab, Petrolisthes cinctipes and Petrolisthes manimaculis (Anomura: Porcellanidae).</title>
        <authorList>
            <person name="Angst P."/>
        </authorList>
    </citation>
    <scope>NUCLEOTIDE SEQUENCE</scope>
    <source>
        <strain evidence="2">PB745_01</strain>
        <tissue evidence="2">Gill</tissue>
    </source>
</reference>